<reference evidence="2 3" key="1">
    <citation type="submission" date="2019-04" db="EMBL/GenBank/DDBJ databases">
        <title>Friends and foes A comparative genomics studyof 23 Aspergillus species from section Flavi.</title>
        <authorList>
            <consortium name="DOE Joint Genome Institute"/>
            <person name="Kjaerbolling I."/>
            <person name="Vesth T."/>
            <person name="Frisvad J.C."/>
            <person name="Nybo J.L."/>
            <person name="Theobald S."/>
            <person name="Kildgaard S."/>
            <person name="Isbrandt T."/>
            <person name="Kuo A."/>
            <person name="Sato A."/>
            <person name="Lyhne E.K."/>
            <person name="Kogle M.E."/>
            <person name="Wiebenga A."/>
            <person name="Kun R.S."/>
            <person name="Lubbers R.J."/>
            <person name="Makela M.R."/>
            <person name="Barry K."/>
            <person name="Chovatia M."/>
            <person name="Clum A."/>
            <person name="Daum C."/>
            <person name="Haridas S."/>
            <person name="He G."/>
            <person name="LaButti K."/>
            <person name="Lipzen A."/>
            <person name="Mondo S."/>
            <person name="Riley R."/>
            <person name="Salamov A."/>
            <person name="Simmons B.A."/>
            <person name="Magnuson J.K."/>
            <person name="Henrissat B."/>
            <person name="Mortensen U.H."/>
            <person name="Larsen T.O."/>
            <person name="Devries R.P."/>
            <person name="Grigoriev I.V."/>
            <person name="Machida M."/>
            <person name="Baker S.E."/>
            <person name="Andersen M.R."/>
        </authorList>
    </citation>
    <scope>NUCLEOTIDE SEQUENCE [LARGE SCALE GENOMIC DNA]</scope>
    <source>
        <strain evidence="2 3">CBS 763.97</strain>
    </source>
</reference>
<protein>
    <recommendedName>
        <fullName evidence="4">Nucleoside phosphorylase domain-containing protein</fullName>
    </recommendedName>
</protein>
<name>A0A5N6ZX57_9EURO</name>
<evidence type="ECO:0008006" key="4">
    <source>
        <dbReference type="Google" id="ProtNLM"/>
    </source>
</evidence>
<evidence type="ECO:0000313" key="3">
    <source>
        <dbReference type="Proteomes" id="UP000326268"/>
    </source>
</evidence>
<proteinExistence type="predicted"/>
<dbReference type="GO" id="GO:0003824">
    <property type="term" value="F:catalytic activity"/>
    <property type="evidence" value="ECO:0007669"/>
    <property type="project" value="InterPro"/>
</dbReference>
<dbReference type="InterPro" id="IPR053137">
    <property type="entry name" value="NLR-like"/>
</dbReference>
<dbReference type="OrthoDB" id="1577640at2759"/>
<gene>
    <name evidence="2" type="ORF">BDV27DRAFT_160064</name>
</gene>
<dbReference type="InterPro" id="IPR035994">
    <property type="entry name" value="Nucleoside_phosphorylase_sf"/>
</dbReference>
<accession>A0A5N6ZX57</accession>
<dbReference type="Proteomes" id="UP000326268">
    <property type="component" value="Unassembled WGS sequence"/>
</dbReference>
<dbReference type="EMBL" id="ML737714">
    <property type="protein sequence ID" value="KAE8362102.1"/>
    <property type="molecule type" value="Genomic_DNA"/>
</dbReference>
<sequence>MIAYTVGWGCALDCELHAARALPDQEGEPLEPALHDGNLYLLGRFEQHNVVITSTSGYGTNSATQAVTNLIRSFPNIRLGLMVGIGGAYTWRAGSHSGSLRKPDRLSGTGRTGRPSAYAQAGRLSYNLKIWTHQDSQNCNIHAALTLRLLPATLIIN</sequence>
<dbReference type="PANTHER" id="PTHR46082">
    <property type="entry name" value="ATP/GTP-BINDING PROTEIN-RELATED"/>
    <property type="match status" value="1"/>
</dbReference>
<dbReference type="Gene3D" id="3.40.50.1580">
    <property type="entry name" value="Nucleoside phosphorylase domain"/>
    <property type="match status" value="1"/>
</dbReference>
<evidence type="ECO:0000313" key="2">
    <source>
        <dbReference type="EMBL" id="KAE8362102.1"/>
    </source>
</evidence>
<dbReference type="GeneID" id="43657413"/>
<feature type="region of interest" description="Disordered" evidence="1">
    <location>
        <begin position="95"/>
        <end position="115"/>
    </location>
</feature>
<evidence type="ECO:0000256" key="1">
    <source>
        <dbReference type="SAM" id="MobiDB-lite"/>
    </source>
</evidence>
<organism evidence="2 3">
    <name type="scientific">Aspergillus caelatus</name>
    <dbReference type="NCBI Taxonomy" id="61420"/>
    <lineage>
        <taxon>Eukaryota</taxon>
        <taxon>Fungi</taxon>
        <taxon>Dikarya</taxon>
        <taxon>Ascomycota</taxon>
        <taxon>Pezizomycotina</taxon>
        <taxon>Eurotiomycetes</taxon>
        <taxon>Eurotiomycetidae</taxon>
        <taxon>Eurotiales</taxon>
        <taxon>Aspergillaceae</taxon>
        <taxon>Aspergillus</taxon>
        <taxon>Aspergillus subgen. Circumdati</taxon>
    </lineage>
</organism>
<dbReference type="GO" id="GO:0009116">
    <property type="term" value="P:nucleoside metabolic process"/>
    <property type="evidence" value="ECO:0007669"/>
    <property type="project" value="InterPro"/>
</dbReference>
<dbReference type="AlphaFoldDB" id="A0A5N6ZX57"/>
<dbReference type="SUPFAM" id="SSF53167">
    <property type="entry name" value="Purine and uridine phosphorylases"/>
    <property type="match status" value="1"/>
</dbReference>
<dbReference type="PANTHER" id="PTHR46082:SF11">
    <property type="entry name" value="AAA+ ATPASE DOMAIN-CONTAINING PROTEIN-RELATED"/>
    <property type="match status" value="1"/>
</dbReference>
<dbReference type="RefSeq" id="XP_031925183.1">
    <property type="nucleotide sequence ID" value="XM_032072967.1"/>
</dbReference>
<keyword evidence="3" id="KW-1185">Reference proteome</keyword>